<protein>
    <submittedName>
        <fullName evidence="1">Uncharacterized protein</fullName>
    </submittedName>
</protein>
<dbReference type="EMBL" id="JDSQ01000006">
    <property type="protein sequence ID" value="EWS78630.1"/>
    <property type="molecule type" value="Genomic_DNA"/>
</dbReference>
<reference evidence="2" key="2">
    <citation type="submission" date="2021-11" db="EMBL/GenBank/DDBJ databases">
        <title>Genome sequence of Xylella taiwanensis PLS432.</title>
        <authorList>
            <person name="Weng L.-W."/>
            <person name="Su C.-C."/>
            <person name="Tsai C.-W."/>
            <person name="Kuo C.-H."/>
        </authorList>
    </citation>
    <scope>NUCLEOTIDE SEQUENCE</scope>
    <source>
        <strain evidence="2">PLS432</strain>
    </source>
</reference>
<accession>Z9JJP9</accession>
<dbReference type="Proteomes" id="UP001430701">
    <property type="component" value="Unassembled WGS sequence"/>
</dbReference>
<sequence>MTITAKSSGLSVLKSDDGITAIPVSQRFIVVSQNNVPYEAGAVTLIHPWEGIALAFNPVLPCYRDVNIKGCVSVLVMVMGSGSAYSSTTTSAMHAYATHLMYTRQMIAITGVTSYIAPRGEVMSTDTIETIL</sequence>
<evidence type="ECO:0000313" key="2">
    <source>
        <dbReference type="EMBL" id="MCD8473101.1"/>
    </source>
</evidence>
<dbReference type="EMBL" id="JAJPPU010000002">
    <property type="protein sequence ID" value="MCD8473101.1"/>
    <property type="molecule type" value="Genomic_DNA"/>
</dbReference>
<reference evidence="1 3" key="1">
    <citation type="journal article" date="2014" name="Genome Announc.">
        <title>Draft Genome Sequence of Xylella fastidiosa Pear Leaf Scorch Strain in Taiwan.</title>
        <authorList>
            <person name="Su C.C."/>
            <person name="Deng W.L."/>
            <person name="Jan F.J."/>
            <person name="Chang C.J."/>
            <person name="Huang H."/>
            <person name="Chen J."/>
        </authorList>
    </citation>
    <scope>NUCLEOTIDE SEQUENCE [LARGE SCALE GENOMIC DNA]</scope>
    <source>
        <strain evidence="1 3">PLS229</strain>
    </source>
</reference>
<evidence type="ECO:0000313" key="3">
    <source>
        <dbReference type="Proteomes" id="UP000020406"/>
    </source>
</evidence>
<proteinExistence type="predicted"/>
<dbReference type="PATRIC" id="fig|1444770.3.peg.1128"/>
<dbReference type="RefSeq" id="WP_051482281.1">
    <property type="nucleotide sequence ID" value="NZ_CP053627.1"/>
</dbReference>
<gene>
    <name evidence="1" type="ORF">AF72_04690</name>
    <name evidence="2" type="ORF">LPH55_06395</name>
</gene>
<name>Z9JJP9_9GAMM</name>
<dbReference type="GeneID" id="68899977"/>
<evidence type="ECO:0000313" key="4">
    <source>
        <dbReference type="Proteomes" id="UP001430701"/>
    </source>
</evidence>
<keyword evidence="4" id="KW-1185">Reference proteome</keyword>
<dbReference type="AlphaFoldDB" id="Z9JJP9"/>
<evidence type="ECO:0000313" key="1">
    <source>
        <dbReference type="EMBL" id="EWS78630.1"/>
    </source>
</evidence>
<comment type="caution">
    <text evidence="1">The sequence shown here is derived from an EMBL/GenBank/DDBJ whole genome shotgun (WGS) entry which is preliminary data.</text>
</comment>
<organism evidence="1 3">
    <name type="scientific">Xylella taiwanensis</name>
    <dbReference type="NCBI Taxonomy" id="1444770"/>
    <lineage>
        <taxon>Bacteria</taxon>
        <taxon>Pseudomonadati</taxon>
        <taxon>Pseudomonadota</taxon>
        <taxon>Gammaproteobacteria</taxon>
        <taxon>Lysobacterales</taxon>
        <taxon>Lysobacteraceae</taxon>
        <taxon>Xylella</taxon>
    </lineage>
</organism>
<dbReference type="Proteomes" id="UP000020406">
    <property type="component" value="Unassembled WGS sequence"/>
</dbReference>